<dbReference type="SUPFAM" id="SSF52490">
    <property type="entry name" value="Tubulin nucleotide-binding domain-like"/>
    <property type="match status" value="1"/>
</dbReference>
<dbReference type="GO" id="GO:0007017">
    <property type="term" value="P:microtubule-based process"/>
    <property type="evidence" value="ECO:0007669"/>
    <property type="project" value="InterPro"/>
</dbReference>
<dbReference type="PRINTS" id="PR01162">
    <property type="entry name" value="ALPHATUBULIN"/>
</dbReference>
<evidence type="ECO:0000256" key="1">
    <source>
        <dbReference type="ARBA" id="ARBA00022741"/>
    </source>
</evidence>
<dbReference type="GO" id="GO:0005874">
    <property type="term" value="C:microtubule"/>
    <property type="evidence" value="ECO:0007669"/>
    <property type="project" value="InterPro"/>
</dbReference>
<dbReference type="SUPFAM" id="SSF55307">
    <property type="entry name" value="Tubulin C-terminal domain-like"/>
    <property type="match status" value="1"/>
</dbReference>
<accession>A0AAD9RXV7</accession>
<keyword evidence="2" id="KW-0342">GTP-binding</keyword>
<reference evidence="3" key="2">
    <citation type="journal article" date="2023" name="Commun. Biol.">
        <title>Intrasexual cuticular hydrocarbon dimorphism in a wasp sheds light on hydrocarbon biosynthesis genes in Hymenoptera.</title>
        <authorList>
            <person name="Moris V.C."/>
            <person name="Podsiadlowski L."/>
            <person name="Martin S."/>
            <person name="Oeyen J.P."/>
            <person name="Donath A."/>
            <person name="Petersen M."/>
            <person name="Wilbrandt J."/>
            <person name="Misof B."/>
            <person name="Liedtke D."/>
            <person name="Thamm M."/>
            <person name="Scheiner R."/>
            <person name="Schmitt T."/>
            <person name="Niehuis O."/>
        </authorList>
    </citation>
    <scope>NUCLEOTIDE SEQUENCE</scope>
    <source>
        <strain evidence="3">GBR_01_08_01A</strain>
    </source>
</reference>
<organism evidence="3 4">
    <name type="scientific">Odynerus spinipes</name>
    <dbReference type="NCBI Taxonomy" id="1348599"/>
    <lineage>
        <taxon>Eukaryota</taxon>
        <taxon>Metazoa</taxon>
        <taxon>Ecdysozoa</taxon>
        <taxon>Arthropoda</taxon>
        <taxon>Hexapoda</taxon>
        <taxon>Insecta</taxon>
        <taxon>Pterygota</taxon>
        <taxon>Neoptera</taxon>
        <taxon>Endopterygota</taxon>
        <taxon>Hymenoptera</taxon>
        <taxon>Apocrita</taxon>
        <taxon>Aculeata</taxon>
        <taxon>Vespoidea</taxon>
        <taxon>Vespidae</taxon>
        <taxon>Eumeninae</taxon>
        <taxon>Odynerus</taxon>
    </lineage>
</organism>
<dbReference type="Proteomes" id="UP001258017">
    <property type="component" value="Unassembled WGS sequence"/>
</dbReference>
<dbReference type="InterPro" id="IPR036525">
    <property type="entry name" value="Tubulin/FtsZ_GTPase_sf"/>
</dbReference>
<dbReference type="EMBL" id="JAIFRP010000006">
    <property type="protein sequence ID" value="KAK2587934.1"/>
    <property type="molecule type" value="Genomic_DNA"/>
</dbReference>
<evidence type="ECO:0008006" key="5">
    <source>
        <dbReference type="Google" id="ProtNLM"/>
    </source>
</evidence>
<keyword evidence="1" id="KW-0547">Nucleotide-binding</keyword>
<evidence type="ECO:0000256" key="2">
    <source>
        <dbReference type="ARBA" id="ARBA00023134"/>
    </source>
</evidence>
<protein>
    <recommendedName>
        <fullName evidence="5">Tubulin/FtsZ GTPase domain-containing protein</fullName>
    </recommendedName>
</protein>
<dbReference type="InterPro" id="IPR002452">
    <property type="entry name" value="Alpha_tubulin"/>
</dbReference>
<dbReference type="AlphaFoldDB" id="A0AAD9RXV7"/>
<name>A0AAD9RXV7_9HYME</name>
<dbReference type="Gene3D" id="3.40.50.1440">
    <property type="entry name" value="Tubulin/FtsZ, GTPase domain"/>
    <property type="match status" value="1"/>
</dbReference>
<proteinExistence type="predicted"/>
<dbReference type="InterPro" id="IPR008280">
    <property type="entry name" value="Tub_FtsZ_C"/>
</dbReference>
<keyword evidence="4" id="KW-1185">Reference proteome</keyword>
<dbReference type="GO" id="GO:0005525">
    <property type="term" value="F:GTP binding"/>
    <property type="evidence" value="ECO:0007669"/>
    <property type="project" value="UniProtKB-KW"/>
</dbReference>
<dbReference type="Gene3D" id="3.30.1330.20">
    <property type="entry name" value="Tubulin/FtsZ, C-terminal domain"/>
    <property type="match status" value="1"/>
</dbReference>
<evidence type="ECO:0000313" key="3">
    <source>
        <dbReference type="EMBL" id="KAK2587934.1"/>
    </source>
</evidence>
<comment type="caution">
    <text evidence="3">The sequence shown here is derived from an EMBL/GenBank/DDBJ whole genome shotgun (WGS) entry which is preliminary data.</text>
</comment>
<gene>
    <name evidence="3" type="ORF">KPH14_004022</name>
</gene>
<reference evidence="3" key="1">
    <citation type="submission" date="2021-08" db="EMBL/GenBank/DDBJ databases">
        <authorList>
            <person name="Misof B."/>
            <person name="Oliver O."/>
            <person name="Podsiadlowski L."/>
            <person name="Donath A."/>
            <person name="Peters R."/>
            <person name="Mayer C."/>
            <person name="Rust J."/>
            <person name="Gunkel S."/>
            <person name="Lesny P."/>
            <person name="Martin S."/>
            <person name="Oeyen J.P."/>
            <person name="Petersen M."/>
            <person name="Panagiotis P."/>
            <person name="Wilbrandt J."/>
            <person name="Tanja T."/>
        </authorList>
    </citation>
    <scope>NUCLEOTIDE SEQUENCE</scope>
    <source>
        <strain evidence="3">GBR_01_08_01A</strain>
        <tissue evidence="3">Thorax + abdomen</tissue>
    </source>
</reference>
<sequence length="175" mass="18958">MSASGEVVTIFLGQAGTQVANACWELFCLEHGIRPDGFLHQGYRPADESYCTFFGGSQGKRFIRFVGWSPTGFKVGINYQPSTTVPGGPKSAIKDKKLSKMLIGGAVSYVAGKQAVRTVYWRTANNGRLLKTAKTCMFQGPPKPAPSSTSASSTVPDRSRMDLIPQIILNSRDFS</sequence>
<evidence type="ECO:0000313" key="4">
    <source>
        <dbReference type="Proteomes" id="UP001258017"/>
    </source>
</evidence>
<dbReference type="InterPro" id="IPR037103">
    <property type="entry name" value="Tubulin/FtsZ-like_C"/>
</dbReference>
<dbReference type="GO" id="GO:0005200">
    <property type="term" value="F:structural constituent of cytoskeleton"/>
    <property type="evidence" value="ECO:0007669"/>
    <property type="project" value="InterPro"/>
</dbReference>